<evidence type="ECO:0008006" key="3">
    <source>
        <dbReference type="Google" id="ProtNLM"/>
    </source>
</evidence>
<dbReference type="OrthoDB" id="124582at2759"/>
<dbReference type="EMBL" id="KN837110">
    <property type="protein sequence ID" value="KIJ45884.1"/>
    <property type="molecule type" value="Genomic_DNA"/>
</dbReference>
<name>A0A0C9VFY9_SPHS4</name>
<accession>A0A0C9VFY9</accession>
<sequence length="253" mass="28854">MAQSAVESDFSDLRRLLSRTTPIYSDAEERKSESKCQSGWQIAAENVKFKSPALDEYLKNPVKERVLIIFGLSLSHTFKFQSMIIYEPESNSLPLDKFGKKFARLVVLLPSDHTGGQIVLEHRTEKVTTDLATDSAFNPLIISWFSEAIHQAGPIISGWRVALFYSFAGPTVESKPQAPKLDRHIDRLKDILLRWKEDIYRGILIRQGFWSIHWKKKHPLKKRMLENLEGKDALTAVCNELCTPTRASFLAPI</sequence>
<keyword evidence="2" id="KW-1185">Reference proteome</keyword>
<dbReference type="AlphaFoldDB" id="A0A0C9VFY9"/>
<dbReference type="PANTHER" id="PTHR33099">
    <property type="entry name" value="FE2OG DIOXYGENASE DOMAIN-CONTAINING PROTEIN"/>
    <property type="match status" value="1"/>
</dbReference>
<evidence type="ECO:0000313" key="1">
    <source>
        <dbReference type="EMBL" id="KIJ45884.1"/>
    </source>
</evidence>
<organism evidence="1 2">
    <name type="scientific">Sphaerobolus stellatus (strain SS14)</name>
    <dbReference type="NCBI Taxonomy" id="990650"/>
    <lineage>
        <taxon>Eukaryota</taxon>
        <taxon>Fungi</taxon>
        <taxon>Dikarya</taxon>
        <taxon>Basidiomycota</taxon>
        <taxon>Agaricomycotina</taxon>
        <taxon>Agaricomycetes</taxon>
        <taxon>Phallomycetidae</taxon>
        <taxon>Geastrales</taxon>
        <taxon>Sphaerobolaceae</taxon>
        <taxon>Sphaerobolus</taxon>
    </lineage>
</organism>
<dbReference type="Proteomes" id="UP000054279">
    <property type="component" value="Unassembled WGS sequence"/>
</dbReference>
<protein>
    <recommendedName>
        <fullName evidence="3">Prolyl 4-hydroxylase alpha subunit Fe(2+) 2OG dioxygenase domain-containing protein</fullName>
    </recommendedName>
</protein>
<dbReference type="HOGENOM" id="CLU_1099090_0_0_1"/>
<evidence type="ECO:0000313" key="2">
    <source>
        <dbReference type="Proteomes" id="UP000054279"/>
    </source>
</evidence>
<gene>
    <name evidence="1" type="ORF">M422DRAFT_250670</name>
</gene>
<reference evidence="1 2" key="1">
    <citation type="submission" date="2014-06" db="EMBL/GenBank/DDBJ databases">
        <title>Evolutionary Origins and Diversification of the Mycorrhizal Mutualists.</title>
        <authorList>
            <consortium name="DOE Joint Genome Institute"/>
            <consortium name="Mycorrhizal Genomics Consortium"/>
            <person name="Kohler A."/>
            <person name="Kuo A."/>
            <person name="Nagy L.G."/>
            <person name="Floudas D."/>
            <person name="Copeland A."/>
            <person name="Barry K.W."/>
            <person name="Cichocki N."/>
            <person name="Veneault-Fourrey C."/>
            <person name="LaButti K."/>
            <person name="Lindquist E.A."/>
            <person name="Lipzen A."/>
            <person name="Lundell T."/>
            <person name="Morin E."/>
            <person name="Murat C."/>
            <person name="Riley R."/>
            <person name="Ohm R."/>
            <person name="Sun H."/>
            <person name="Tunlid A."/>
            <person name="Henrissat B."/>
            <person name="Grigoriev I.V."/>
            <person name="Hibbett D.S."/>
            <person name="Martin F."/>
        </authorList>
    </citation>
    <scope>NUCLEOTIDE SEQUENCE [LARGE SCALE GENOMIC DNA]</scope>
    <source>
        <strain evidence="1 2">SS14</strain>
    </source>
</reference>
<dbReference type="PANTHER" id="PTHR33099:SF7">
    <property type="entry name" value="MYND-TYPE DOMAIN-CONTAINING PROTEIN"/>
    <property type="match status" value="1"/>
</dbReference>
<proteinExistence type="predicted"/>